<name>A0A1I4ZVX2_9BACE</name>
<proteinExistence type="predicted"/>
<dbReference type="InterPro" id="IPR021823">
    <property type="entry name" value="DUF3408"/>
</dbReference>
<dbReference type="EMBL" id="FOUM01000037">
    <property type="protein sequence ID" value="SFN54233.1"/>
    <property type="molecule type" value="Genomic_DNA"/>
</dbReference>
<feature type="compositionally biased region" description="Acidic residues" evidence="1">
    <location>
        <begin position="74"/>
        <end position="94"/>
    </location>
</feature>
<feature type="region of interest" description="Disordered" evidence="1">
    <location>
        <begin position="49"/>
        <end position="99"/>
    </location>
</feature>
<gene>
    <name evidence="2" type="ORF">SAMN05216250_13748</name>
</gene>
<sequence length="189" mass="21958">MAKKRNYENDEAYKNFRVEDFLPEMKWRESEAKDSVQEEEAFTEEATLFPPLDEPGTSAAQAAVSETLRPNELEVWEDEEETDDTDVANDDEMEEAVHEADAPEERTIVRRISSKQRRLSLEEYRTTFLQVPKISNRKPVFLSGEVRDRLDEIVRRLGGRGLSVSGLVENLARQHLIAYEDEIAQWRKL</sequence>
<evidence type="ECO:0008006" key="4">
    <source>
        <dbReference type="Google" id="ProtNLM"/>
    </source>
</evidence>
<dbReference type="RefSeq" id="WP_008640790.1">
    <property type="nucleotide sequence ID" value="NZ_FOUM01000037.1"/>
</dbReference>
<dbReference type="AlphaFoldDB" id="A0A1I4ZVX2"/>
<evidence type="ECO:0000256" key="1">
    <source>
        <dbReference type="SAM" id="MobiDB-lite"/>
    </source>
</evidence>
<dbReference type="Pfam" id="PF11888">
    <property type="entry name" value="DUF3408"/>
    <property type="match status" value="1"/>
</dbReference>
<reference evidence="2 3" key="1">
    <citation type="submission" date="2016-10" db="EMBL/GenBank/DDBJ databases">
        <authorList>
            <person name="de Groot N.N."/>
        </authorList>
    </citation>
    <scope>NUCLEOTIDE SEQUENCE [LARGE SCALE GENOMIC DNA]</scope>
    <source>
        <strain evidence="2 3">NLAE-zl-C202</strain>
    </source>
</reference>
<accession>A0A1I4ZVX2</accession>
<evidence type="ECO:0000313" key="2">
    <source>
        <dbReference type="EMBL" id="SFN54233.1"/>
    </source>
</evidence>
<protein>
    <recommendedName>
        <fullName evidence="4">DUF3408 domain-containing protein</fullName>
    </recommendedName>
</protein>
<dbReference type="Proteomes" id="UP000183766">
    <property type="component" value="Unassembled WGS sequence"/>
</dbReference>
<evidence type="ECO:0000313" key="3">
    <source>
        <dbReference type="Proteomes" id="UP000183766"/>
    </source>
</evidence>
<organism evidence="2 3">
    <name type="scientific">Bacteroides xylanisolvens</name>
    <dbReference type="NCBI Taxonomy" id="371601"/>
    <lineage>
        <taxon>Bacteria</taxon>
        <taxon>Pseudomonadati</taxon>
        <taxon>Bacteroidota</taxon>
        <taxon>Bacteroidia</taxon>
        <taxon>Bacteroidales</taxon>
        <taxon>Bacteroidaceae</taxon>
        <taxon>Bacteroides</taxon>
    </lineage>
</organism>